<dbReference type="InterPro" id="IPR001314">
    <property type="entry name" value="Peptidase_S1A"/>
</dbReference>
<dbReference type="PRINTS" id="PR00722">
    <property type="entry name" value="CHYMOTRYPSIN"/>
</dbReference>
<evidence type="ECO:0000259" key="3">
    <source>
        <dbReference type="PROSITE" id="PS50240"/>
    </source>
</evidence>
<dbReference type="RefSeq" id="WP_243695905.1">
    <property type="nucleotide sequence ID" value="NZ_SLXP01000019.1"/>
</dbReference>
<dbReference type="PROSITE" id="PS00134">
    <property type="entry name" value="TRYPSIN_HIS"/>
    <property type="match status" value="1"/>
</dbReference>
<dbReference type="AlphaFoldDB" id="A0A4R2PRY2"/>
<evidence type="ECO:0000313" key="5">
    <source>
        <dbReference type="Proteomes" id="UP000294835"/>
    </source>
</evidence>
<keyword evidence="1 2" id="KW-0732">Signal</keyword>
<dbReference type="InterPro" id="IPR050966">
    <property type="entry name" value="Glutamyl_endopeptidase"/>
</dbReference>
<dbReference type="Gene3D" id="2.40.10.10">
    <property type="entry name" value="Trypsin-like serine proteases"/>
    <property type="match status" value="2"/>
</dbReference>
<dbReference type="EMBL" id="SLXP01000019">
    <property type="protein sequence ID" value="TCP38673.1"/>
    <property type="molecule type" value="Genomic_DNA"/>
</dbReference>
<dbReference type="SUPFAM" id="SSF50494">
    <property type="entry name" value="Trypsin-like serine proteases"/>
    <property type="match status" value="1"/>
</dbReference>
<proteinExistence type="predicted"/>
<keyword evidence="5" id="KW-1185">Reference proteome</keyword>
<gene>
    <name evidence="4" type="ORF">EV662_11936</name>
</gene>
<feature type="domain" description="Peptidase S1" evidence="3">
    <location>
        <begin position="18"/>
        <end position="244"/>
    </location>
</feature>
<protein>
    <submittedName>
        <fullName evidence="4">V8-like Glu-specific endopeptidase</fullName>
    </submittedName>
</protein>
<organism evidence="4 5">
    <name type="scientific">Rhodovulum marinum</name>
    <dbReference type="NCBI Taxonomy" id="320662"/>
    <lineage>
        <taxon>Bacteria</taxon>
        <taxon>Pseudomonadati</taxon>
        <taxon>Pseudomonadota</taxon>
        <taxon>Alphaproteobacteria</taxon>
        <taxon>Rhodobacterales</taxon>
        <taxon>Paracoccaceae</taxon>
        <taxon>Rhodovulum</taxon>
    </lineage>
</organism>
<evidence type="ECO:0000313" key="4">
    <source>
        <dbReference type="EMBL" id="TCP38673.1"/>
    </source>
</evidence>
<feature type="signal peptide" evidence="2">
    <location>
        <begin position="1"/>
        <end position="25"/>
    </location>
</feature>
<evidence type="ECO:0000256" key="2">
    <source>
        <dbReference type="SAM" id="SignalP"/>
    </source>
</evidence>
<dbReference type="InterPro" id="IPR043504">
    <property type="entry name" value="Peptidase_S1_PA_chymotrypsin"/>
</dbReference>
<feature type="chain" id="PRO_5021004129" evidence="2">
    <location>
        <begin position="26"/>
        <end position="276"/>
    </location>
</feature>
<dbReference type="PROSITE" id="PS50240">
    <property type="entry name" value="TRYPSIN_DOM"/>
    <property type="match status" value="1"/>
</dbReference>
<dbReference type="PANTHER" id="PTHR15462">
    <property type="entry name" value="SERINE PROTEASE"/>
    <property type="match status" value="1"/>
</dbReference>
<dbReference type="PANTHER" id="PTHR15462:SF8">
    <property type="entry name" value="SERINE PROTEASE"/>
    <property type="match status" value="1"/>
</dbReference>
<dbReference type="InterPro" id="IPR009003">
    <property type="entry name" value="Peptidase_S1_PA"/>
</dbReference>
<dbReference type="GO" id="GO:0006508">
    <property type="term" value="P:proteolysis"/>
    <property type="evidence" value="ECO:0007669"/>
    <property type="project" value="InterPro"/>
</dbReference>
<dbReference type="GO" id="GO:0004252">
    <property type="term" value="F:serine-type endopeptidase activity"/>
    <property type="evidence" value="ECO:0007669"/>
    <property type="project" value="InterPro"/>
</dbReference>
<reference evidence="4 5" key="1">
    <citation type="submission" date="2019-03" db="EMBL/GenBank/DDBJ databases">
        <title>Genomic Encyclopedia of Type Strains, Phase IV (KMG-IV): sequencing the most valuable type-strain genomes for metagenomic binning, comparative biology and taxonomic classification.</title>
        <authorList>
            <person name="Goeker M."/>
        </authorList>
    </citation>
    <scope>NUCLEOTIDE SEQUENCE [LARGE SCALE GENOMIC DNA]</scope>
    <source>
        <strain evidence="4 5">DSM 18063</strain>
    </source>
</reference>
<evidence type="ECO:0000256" key="1">
    <source>
        <dbReference type="ARBA" id="ARBA00022729"/>
    </source>
</evidence>
<name>A0A4R2PRY2_9RHOB</name>
<comment type="caution">
    <text evidence="4">The sequence shown here is derived from an EMBL/GenBank/DDBJ whole genome shotgun (WGS) entry which is preliminary data.</text>
</comment>
<sequence length="276" mass="28602">MRLRLPCLPALAGMVLTLFAGLAAAADMPLRSLATGDAAKGWEAVGRLDLGGEGFCTGALIAPDLVLTAAHCLFDKLSGAPVPLAAMEFRAGWRNGRAEAYRKLSRAIVHPAYDFGDDPTMARVAHDLALLQLDRPIRQPGLAPFATAGKPRKGDEVGVVSYALGRSEAPSLQEVCQVLAGRPGVVLMSCDVDFGASGAPVFRVEDGVPRIVSVVSAKAEMSSRKVALGTALGDTLDLLRARLASGEGVIGDTAPPLHRFGQGGARAGGGAKFVRP</sequence>
<dbReference type="Pfam" id="PF13365">
    <property type="entry name" value="Trypsin_2"/>
    <property type="match status" value="1"/>
</dbReference>
<dbReference type="InterPro" id="IPR001254">
    <property type="entry name" value="Trypsin_dom"/>
</dbReference>
<accession>A0A4R2PRY2</accession>
<dbReference type="Proteomes" id="UP000294835">
    <property type="component" value="Unassembled WGS sequence"/>
</dbReference>
<dbReference type="InterPro" id="IPR018114">
    <property type="entry name" value="TRYPSIN_HIS"/>
</dbReference>